<dbReference type="GeneID" id="33936888"/>
<dbReference type="EMBL" id="LSBJ02000006">
    <property type="protein sequence ID" value="OWT42753.1"/>
    <property type="molecule type" value="Genomic_DNA"/>
</dbReference>
<organism evidence="2 3">
    <name type="scientific">Pochonia chlamydosporia 170</name>
    <dbReference type="NCBI Taxonomy" id="1380566"/>
    <lineage>
        <taxon>Eukaryota</taxon>
        <taxon>Fungi</taxon>
        <taxon>Dikarya</taxon>
        <taxon>Ascomycota</taxon>
        <taxon>Pezizomycotina</taxon>
        <taxon>Sordariomycetes</taxon>
        <taxon>Hypocreomycetidae</taxon>
        <taxon>Hypocreales</taxon>
        <taxon>Clavicipitaceae</taxon>
        <taxon>Pochonia</taxon>
    </lineage>
</organism>
<accession>A0A219APN7</accession>
<proteinExistence type="predicted"/>
<keyword evidence="1" id="KW-1133">Transmembrane helix</keyword>
<dbReference type="AlphaFoldDB" id="A0A219APN7"/>
<sequence>MCPSQSQTGHCIFVLCACAFLTLNLSLVLRTPHTRSLSATEGDVGGYKSHPQHCVCPSVDASVLMRLADRQALDVFAIGQLQAHKYSSGVNGEQGIGAVASFVDHPLHPVQPTARRTLEI</sequence>
<evidence type="ECO:0000313" key="2">
    <source>
        <dbReference type="EMBL" id="OWT42753.1"/>
    </source>
</evidence>
<evidence type="ECO:0000313" key="3">
    <source>
        <dbReference type="Proteomes" id="UP000078397"/>
    </source>
</evidence>
<dbReference type="Proteomes" id="UP000078397">
    <property type="component" value="Unassembled WGS sequence"/>
</dbReference>
<dbReference type="RefSeq" id="XP_022285232.1">
    <property type="nucleotide sequence ID" value="XM_022429672.1"/>
</dbReference>
<comment type="caution">
    <text evidence="2">The sequence shown here is derived from an EMBL/GenBank/DDBJ whole genome shotgun (WGS) entry which is preliminary data.</text>
</comment>
<name>A0A219APN7_METCM</name>
<protein>
    <submittedName>
        <fullName evidence="2">Uncharacterized protein</fullName>
    </submittedName>
</protein>
<evidence type="ECO:0000256" key="1">
    <source>
        <dbReference type="SAM" id="Phobius"/>
    </source>
</evidence>
<reference evidence="2 3" key="1">
    <citation type="journal article" date="2016" name="PLoS Pathog.">
        <title>Biosynthesis of antibiotic leucinostatins in bio-control fungus Purpureocillium lilacinum and their inhibition on phytophthora revealed by genome mining.</title>
        <authorList>
            <person name="Wang G."/>
            <person name="Liu Z."/>
            <person name="Lin R."/>
            <person name="Li E."/>
            <person name="Mao Z."/>
            <person name="Ling J."/>
            <person name="Yang Y."/>
            <person name="Yin W.B."/>
            <person name="Xie B."/>
        </authorList>
    </citation>
    <scope>NUCLEOTIDE SEQUENCE [LARGE SCALE GENOMIC DNA]</scope>
    <source>
        <strain evidence="2">170</strain>
    </source>
</reference>
<gene>
    <name evidence="2" type="ORF">VFPPC_18008</name>
</gene>
<feature type="transmembrane region" description="Helical" evidence="1">
    <location>
        <begin position="12"/>
        <end position="29"/>
    </location>
</feature>
<dbReference type="KEGG" id="pchm:VFPPC_18008"/>
<keyword evidence="3" id="KW-1185">Reference proteome</keyword>
<keyword evidence="1" id="KW-0472">Membrane</keyword>
<keyword evidence="1" id="KW-0812">Transmembrane</keyword>